<name>A0ACD0NTP1_9BASI</name>
<protein>
    <submittedName>
        <fullName evidence="1">Uncharacterized protein</fullName>
    </submittedName>
</protein>
<dbReference type="EMBL" id="KZ820080">
    <property type="protein sequence ID" value="PWN49218.1"/>
    <property type="molecule type" value="Genomic_DNA"/>
</dbReference>
<dbReference type="Proteomes" id="UP000245626">
    <property type="component" value="Unassembled WGS sequence"/>
</dbReference>
<gene>
    <name evidence="1" type="ORF">IE53DRAFT_156581</name>
</gene>
<proteinExistence type="predicted"/>
<reference evidence="1 2" key="1">
    <citation type="journal article" date="2018" name="Mol. Biol. Evol.">
        <title>Broad Genomic Sampling Reveals a Smut Pathogenic Ancestry of the Fungal Clade Ustilaginomycotina.</title>
        <authorList>
            <person name="Kijpornyongpan T."/>
            <person name="Mondo S.J."/>
            <person name="Barry K."/>
            <person name="Sandor L."/>
            <person name="Lee J."/>
            <person name="Lipzen A."/>
            <person name="Pangilinan J."/>
            <person name="LaButti K."/>
            <person name="Hainaut M."/>
            <person name="Henrissat B."/>
            <person name="Grigoriev I.V."/>
            <person name="Spatafora J.W."/>
            <person name="Aime M.C."/>
        </authorList>
    </citation>
    <scope>NUCLEOTIDE SEQUENCE [LARGE SCALE GENOMIC DNA]</scope>
    <source>
        <strain evidence="1 2">SA 807</strain>
    </source>
</reference>
<sequence length="173" mass="18879">MLPSSPFPSPFLPLLFPFSPSNDTELEFRKKKNKRKKEKGLGRFHSESSIGGVKPALGRPSSKGGWEESECCARSSPPSNHQRSIAQNQPTNQPTLAITATTIVVSLFLFLPLPLLELAQPQNLVPFHTSCPSPHFKLTRARPPPSSLGHRSPLIAKGKGQATGIKVESRLQP</sequence>
<accession>A0ACD0NTP1</accession>
<organism evidence="1 2">
    <name type="scientific">Violaceomyces palustris</name>
    <dbReference type="NCBI Taxonomy" id="1673888"/>
    <lineage>
        <taxon>Eukaryota</taxon>
        <taxon>Fungi</taxon>
        <taxon>Dikarya</taxon>
        <taxon>Basidiomycota</taxon>
        <taxon>Ustilaginomycotina</taxon>
        <taxon>Ustilaginomycetes</taxon>
        <taxon>Violaceomycetales</taxon>
        <taxon>Violaceomycetaceae</taxon>
        <taxon>Violaceomyces</taxon>
    </lineage>
</organism>
<keyword evidence="2" id="KW-1185">Reference proteome</keyword>
<evidence type="ECO:0000313" key="1">
    <source>
        <dbReference type="EMBL" id="PWN49218.1"/>
    </source>
</evidence>
<evidence type="ECO:0000313" key="2">
    <source>
        <dbReference type="Proteomes" id="UP000245626"/>
    </source>
</evidence>